<accession>A0A9W7XND0</accession>
<dbReference type="InterPro" id="IPR006968">
    <property type="entry name" value="RUS_fam"/>
</dbReference>
<feature type="transmembrane region" description="Helical" evidence="2">
    <location>
        <begin position="195"/>
        <end position="215"/>
    </location>
</feature>
<organism evidence="4 5">
    <name type="scientific">Coemansia asiatica</name>
    <dbReference type="NCBI Taxonomy" id="1052880"/>
    <lineage>
        <taxon>Eukaryota</taxon>
        <taxon>Fungi</taxon>
        <taxon>Fungi incertae sedis</taxon>
        <taxon>Zoopagomycota</taxon>
        <taxon>Kickxellomycotina</taxon>
        <taxon>Kickxellomycetes</taxon>
        <taxon>Kickxellales</taxon>
        <taxon>Kickxellaceae</taxon>
        <taxon>Coemansia</taxon>
    </lineage>
</organism>
<evidence type="ECO:0000313" key="5">
    <source>
        <dbReference type="Proteomes" id="UP001145021"/>
    </source>
</evidence>
<dbReference type="PANTHER" id="PTHR12770">
    <property type="entry name" value="RUS1 FAMILY PROTEIN C16ORF58"/>
    <property type="match status" value="1"/>
</dbReference>
<dbReference type="Pfam" id="PF04884">
    <property type="entry name" value="UVB_sens_prot"/>
    <property type="match status" value="1"/>
</dbReference>
<evidence type="ECO:0000256" key="2">
    <source>
        <dbReference type="SAM" id="Phobius"/>
    </source>
</evidence>
<dbReference type="Proteomes" id="UP001145021">
    <property type="component" value="Unassembled WGS sequence"/>
</dbReference>
<evidence type="ECO:0000259" key="3">
    <source>
        <dbReference type="Pfam" id="PF04884"/>
    </source>
</evidence>
<name>A0A9W7XND0_9FUNG</name>
<keyword evidence="5" id="KW-1185">Reference proteome</keyword>
<feature type="domain" description="Protein root UVB sensitive/RUS" evidence="3">
    <location>
        <begin position="146"/>
        <end position="374"/>
    </location>
</feature>
<evidence type="ECO:0000256" key="1">
    <source>
        <dbReference type="ARBA" id="ARBA00007558"/>
    </source>
</evidence>
<proteinExistence type="inferred from homology"/>
<dbReference type="AlphaFoldDB" id="A0A9W7XND0"/>
<keyword evidence="2" id="KW-0472">Membrane</keyword>
<sequence>MLSSSYRIKVLVYPLRSRLSSNAARTPSQQMYPWANAYPTKSGTCNRHLSSLPQLQPLPEEFKQEQILEQGLQQPYHQYRYPSKPRQSSNHAIVIKQGRRTATVSTTVSTQKIDIIYKRLGLSHQWSSSQHQQAAISTKSLLGRVREPTQSLIEAFLPADYKTSVTPEYMGYMKWQFVHNTLGAASGVLATQAMLYAMGLGAGALPLSAAINWVIKDGFGQLGGVAYATMVGQKFDSDPKHLRFWSAVWLQCATWLEMLTPLVPHLFLFIGSIANIGKNISWLAMSATKASINKSFCLKQNLGDLTAKHGSQATAAGLLGTAMGILVGATVDISFYTLIIGFVPLSLVSLWGNYKSILCTVTPTLNLERARHMLGDTVALDTSGQLVFNPYLLKSPRQVSSVERFMRETKFIEPEHMLPGIIVSANIDRVYRDIGGQGVKSGVARMEAAQMVKDAFSPSVAVVCDNEIEWPEKYYIGYLARSCAKNTCNGNVYLWFDARAAGKDMLLGLYHSFALRLLLSKAGKDDTALDTASIINNAYQFALHTFGDFGKAVTMSGWDLTSVYFGKKSKLIQVVQTKAMQVKQQ</sequence>
<keyword evidence="2" id="KW-0812">Transmembrane</keyword>
<dbReference type="InterPro" id="IPR054549">
    <property type="entry name" value="UVB_sens_RUS_dom"/>
</dbReference>
<keyword evidence="2" id="KW-1133">Transmembrane helix</keyword>
<dbReference type="EMBL" id="JANBOH010000085">
    <property type="protein sequence ID" value="KAJ1645872.1"/>
    <property type="molecule type" value="Genomic_DNA"/>
</dbReference>
<comment type="caution">
    <text evidence="4">The sequence shown here is derived from an EMBL/GenBank/DDBJ whole genome shotgun (WGS) entry which is preliminary data.</text>
</comment>
<evidence type="ECO:0000313" key="4">
    <source>
        <dbReference type="EMBL" id="KAJ1645872.1"/>
    </source>
</evidence>
<reference evidence="4" key="1">
    <citation type="submission" date="2022-07" db="EMBL/GenBank/DDBJ databases">
        <title>Phylogenomic reconstructions and comparative analyses of Kickxellomycotina fungi.</title>
        <authorList>
            <person name="Reynolds N.K."/>
            <person name="Stajich J.E."/>
            <person name="Barry K."/>
            <person name="Grigoriev I.V."/>
            <person name="Crous P."/>
            <person name="Smith M.E."/>
        </authorList>
    </citation>
    <scope>NUCLEOTIDE SEQUENCE</scope>
    <source>
        <strain evidence="4">NBRC 105413</strain>
    </source>
</reference>
<gene>
    <name evidence="4" type="ORF">LPJ64_002579</name>
</gene>
<dbReference type="PANTHER" id="PTHR12770:SF22">
    <property type="entry name" value="PROTEIN ROOT UVB SENSITIVE 1, CHLOROPLASTIC"/>
    <property type="match status" value="1"/>
</dbReference>
<protein>
    <recommendedName>
        <fullName evidence="3">Protein root UVB sensitive/RUS domain-containing protein</fullName>
    </recommendedName>
</protein>
<comment type="similarity">
    <text evidence="1">Belongs to the RUS1 family.</text>
</comment>